<dbReference type="EMBL" id="PCYI01000016">
    <property type="protein sequence ID" value="PIR44914.1"/>
    <property type="molecule type" value="Genomic_DNA"/>
</dbReference>
<evidence type="ECO:0000256" key="3">
    <source>
        <dbReference type="ARBA" id="ARBA00022679"/>
    </source>
</evidence>
<sequence length="359" mass="39942">MYPVLLTRHADTLRATWLKETERIVDDMRDMGRASPEALEVVRNFLGANGKFVRPSLLLFGFEAHGGEISPTIIKLAISLELLHIYLLVHDDIIDASDMRRGVPALHKSFEAYHEAHKLRGQSVGFGISMAILIGDLLCAEAERPWTEAAATGVASSEARLVFDELKQEVGWGQYRDTALTVEREPVPLDDILAIMSEKSGRYSIYRPIQIGALLAGKTIEDSGWLETFGINLGIVFQGVDDILGVFGDSEVVGKSVDSDLRERKFTLLTHFAFASASPTDRKHIETFFGYSKEDSANLMPALEEVRTLFEKYEVAKKTRAVIQAHYDKAVAAISASGLSEERQTELHAFAEFILNRKK</sequence>
<proteinExistence type="inferred from homology"/>
<protein>
    <submittedName>
        <fullName evidence="7">Polyprenyl synthetase</fullName>
    </submittedName>
</protein>
<evidence type="ECO:0000313" key="8">
    <source>
        <dbReference type="Proteomes" id="UP000228767"/>
    </source>
</evidence>
<dbReference type="PANTHER" id="PTHR12001:SF85">
    <property type="entry name" value="SHORT CHAIN ISOPRENYL DIPHOSPHATE SYNTHASE"/>
    <property type="match status" value="1"/>
</dbReference>
<dbReference type="InterPro" id="IPR008949">
    <property type="entry name" value="Isoprenoid_synthase_dom_sf"/>
</dbReference>
<dbReference type="PROSITE" id="PS00723">
    <property type="entry name" value="POLYPRENYL_SYNTHASE_1"/>
    <property type="match status" value="1"/>
</dbReference>
<keyword evidence="3 6" id="KW-0808">Transferase</keyword>
<dbReference type="SFLD" id="SFLDS00005">
    <property type="entry name" value="Isoprenoid_Synthase_Type_I"/>
    <property type="match status" value="1"/>
</dbReference>
<dbReference type="Pfam" id="PF00348">
    <property type="entry name" value="polyprenyl_synt"/>
    <property type="match status" value="1"/>
</dbReference>
<evidence type="ECO:0000256" key="2">
    <source>
        <dbReference type="ARBA" id="ARBA00006706"/>
    </source>
</evidence>
<dbReference type="Proteomes" id="UP000228767">
    <property type="component" value="Unassembled WGS sequence"/>
</dbReference>
<evidence type="ECO:0000256" key="4">
    <source>
        <dbReference type="ARBA" id="ARBA00022723"/>
    </source>
</evidence>
<dbReference type="InterPro" id="IPR000092">
    <property type="entry name" value="Polyprenyl_synt"/>
</dbReference>
<reference evidence="7 8" key="1">
    <citation type="submission" date="2017-09" db="EMBL/GenBank/DDBJ databases">
        <title>Depth-based differentiation of microbial function through sediment-hosted aquifers and enrichment of novel symbionts in the deep terrestrial subsurface.</title>
        <authorList>
            <person name="Probst A.J."/>
            <person name="Ladd B."/>
            <person name="Jarett J.K."/>
            <person name="Geller-Mcgrath D.E."/>
            <person name="Sieber C.M."/>
            <person name="Emerson J.B."/>
            <person name="Anantharaman K."/>
            <person name="Thomas B.C."/>
            <person name="Malmstrom R."/>
            <person name="Stieglmeier M."/>
            <person name="Klingl A."/>
            <person name="Woyke T."/>
            <person name="Ryan C.M."/>
            <person name="Banfield J.F."/>
        </authorList>
    </citation>
    <scope>NUCLEOTIDE SEQUENCE [LARGE SCALE GENOMIC DNA]</scope>
    <source>
        <strain evidence="7">CG10_big_fil_rev_8_21_14_0_10_51_16</strain>
    </source>
</reference>
<comment type="similarity">
    <text evidence="2 6">Belongs to the FPP/GGPP synthase family.</text>
</comment>
<dbReference type="InterPro" id="IPR033749">
    <property type="entry name" value="Polyprenyl_synt_CS"/>
</dbReference>
<dbReference type="SUPFAM" id="SSF48576">
    <property type="entry name" value="Terpenoid synthases"/>
    <property type="match status" value="1"/>
</dbReference>
<dbReference type="GO" id="GO:0046872">
    <property type="term" value="F:metal ion binding"/>
    <property type="evidence" value="ECO:0007669"/>
    <property type="project" value="UniProtKB-KW"/>
</dbReference>
<name>A0A2H0RFW4_9BACT</name>
<dbReference type="Gene3D" id="1.10.600.10">
    <property type="entry name" value="Farnesyl Diphosphate Synthase"/>
    <property type="match status" value="1"/>
</dbReference>
<evidence type="ECO:0000313" key="7">
    <source>
        <dbReference type="EMBL" id="PIR44914.1"/>
    </source>
</evidence>
<dbReference type="AlphaFoldDB" id="A0A2H0RFW4"/>
<evidence type="ECO:0000256" key="6">
    <source>
        <dbReference type="RuleBase" id="RU004466"/>
    </source>
</evidence>
<gene>
    <name evidence="7" type="ORF">COV10_02215</name>
</gene>
<dbReference type="CDD" id="cd00685">
    <property type="entry name" value="Trans_IPPS_HT"/>
    <property type="match status" value="1"/>
</dbReference>
<keyword evidence="4" id="KW-0479">Metal-binding</keyword>
<dbReference type="GO" id="GO:0004659">
    <property type="term" value="F:prenyltransferase activity"/>
    <property type="evidence" value="ECO:0007669"/>
    <property type="project" value="InterPro"/>
</dbReference>
<dbReference type="PANTHER" id="PTHR12001">
    <property type="entry name" value="GERANYLGERANYL PYROPHOSPHATE SYNTHASE"/>
    <property type="match status" value="1"/>
</dbReference>
<evidence type="ECO:0000256" key="5">
    <source>
        <dbReference type="ARBA" id="ARBA00022842"/>
    </source>
</evidence>
<evidence type="ECO:0000256" key="1">
    <source>
        <dbReference type="ARBA" id="ARBA00001946"/>
    </source>
</evidence>
<keyword evidence="5" id="KW-0460">Magnesium</keyword>
<comment type="cofactor">
    <cofactor evidence="1">
        <name>Mg(2+)</name>
        <dbReference type="ChEBI" id="CHEBI:18420"/>
    </cofactor>
</comment>
<accession>A0A2H0RFW4</accession>
<comment type="caution">
    <text evidence="7">The sequence shown here is derived from an EMBL/GenBank/DDBJ whole genome shotgun (WGS) entry which is preliminary data.</text>
</comment>
<dbReference type="GO" id="GO:0008299">
    <property type="term" value="P:isoprenoid biosynthetic process"/>
    <property type="evidence" value="ECO:0007669"/>
    <property type="project" value="InterPro"/>
</dbReference>
<organism evidence="7 8">
    <name type="scientific">Candidatus Vogelbacteria bacterium CG10_big_fil_rev_8_21_14_0_10_51_16</name>
    <dbReference type="NCBI Taxonomy" id="1975045"/>
    <lineage>
        <taxon>Bacteria</taxon>
        <taxon>Candidatus Vogeliibacteriota</taxon>
    </lineage>
</organism>